<comment type="caution">
    <text evidence="1">The sequence shown here is derived from an EMBL/GenBank/DDBJ whole genome shotgun (WGS) entry which is preliminary data.</text>
</comment>
<proteinExistence type="predicted"/>
<reference evidence="1" key="1">
    <citation type="submission" date="2022-12" db="EMBL/GenBank/DDBJ databases">
        <title>Genome Sequence of Lasiodiplodia mahajangana.</title>
        <authorList>
            <person name="Buettner E."/>
        </authorList>
    </citation>
    <scope>NUCLEOTIDE SEQUENCE</scope>
    <source>
        <strain evidence="1">VT137</strain>
    </source>
</reference>
<keyword evidence="2" id="KW-1185">Reference proteome</keyword>
<name>A0ACC2IWB5_9PEZI</name>
<evidence type="ECO:0000313" key="1">
    <source>
        <dbReference type="EMBL" id="KAJ8119338.1"/>
    </source>
</evidence>
<accession>A0ACC2IWB5</accession>
<protein>
    <submittedName>
        <fullName evidence="1">Uncharacterized protein</fullName>
    </submittedName>
</protein>
<dbReference type="EMBL" id="JAPUUL010004452">
    <property type="protein sequence ID" value="KAJ8119338.1"/>
    <property type="molecule type" value="Genomic_DNA"/>
</dbReference>
<evidence type="ECO:0000313" key="2">
    <source>
        <dbReference type="Proteomes" id="UP001153332"/>
    </source>
</evidence>
<sequence length="183" mass="20194">MSDREIFAKPVNCDSTRDVTKPKSNQSLREPSYFDRRSWRAQQVSPRTRDDTVGLVQVENSPTLSNNSCMVQRYAQGHGNTVDSSSYAAFAMSSARDARSSETSQLEGSEAHDENLCPNNSPSTTLSPTAARLSYSTDGIDGWSDETSNQVRISEDYIQAATRLLLTYTNTIVNRVKARAISA</sequence>
<gene>
    <name evidence="1" type="ORF">O1611_g10629</name>
</gene>
<organism evidence="1 2">
    <name type="scientific">Lasiodiplodia mahajangana</name>
    <dbReference type="NCBI Taxonomy" id="1108764"/>
    <lineage>
        <taxon>Eukaryota</taxon>
        <taxon>Fungi</taxon>
        <taxon>Dikarya</taxon>
        <taxon>Ascomycota</taxon>
        <taxon>Pezizomycotina</taxon>
        <taxon>Dothideomycetes</taxon>
        <taxon>Dothideomycetes incertae sedis</taxon>
        <taxon>Botryosphaeriales</taxon>
        <taxon>Botryosphaeriaceae</taxon>
        <taxon>Lasiodiplodia</taxon>
    </lineage>
</organism>
<dbReference type="Proteomes" id="UP001153332">
    <property type="component" value="Unassembled WGS sequence"/>
</dbReference>